<name>A0AAW5E815_9BACI</name>
<dbReference type="RefSeq" id="WP_240253750.1">
    <property type="nucleotide sequence ID" value="NZ_JAKTTI010000006.1"/>
</dbReference>
<dbReference type="Pfam" id="PF21101">
    <property type="entry name" value="YqgU"/>
    <property type="match status" value="1"/>
</dbReference>
<dbReference type="PROSITE" id="PS51257">
    <property type="entry name" value="PROKAR_LIPOPROTEIN"/>
    <property type="match status" value="1"/>
</dbReference>
<accession>A0AAW5E815</accession>
<dbReference type="AlphaFoldDB" id="A0AAW5E815"/>
<dbReference type="EMBL" id="JAKTTI010000006">
    <property type="protein sequence ID" value="MCH1624924.1"/>
    <property type="molecule type" value="Genomic_DNA"/>
</dbReference>
<sequence length="375" mass="43628">MRGLIIILSVFFFLTGCDSHQLYESSDVPMSSGKDVTKSPVPIEFLGDNRPIKTLDMSGEAFNTVGEWFDNESILYVSDRGEGGSDIYRYNIYTGEKNLFITTSAPVITMKANEDHSLFFLHTSNSSNVAEIIIVDKDGNRRFEKKIASTDIIYSWNPYQNNQVFVTSFLEDWSFQTNLVDIQNGTMEKYNVPQPFIQWIDHSHISYLKWNPNELDFFAPLFTYDLKTKTEGPLFENIISFSTFNQLMVTIEVDMEHESFGIYRFYHTDSKKKLQEMRLPLLTDYSKWNIPFNEYVPSQQMYFTFRPYSTGSFDTYSEKYELVSKSMSSGKEEVILEKVNDEPISFSPDGYLALYGYRFENIIDIREKKIIPLIK</sequence>
<feature type="domain" description="YqgU-like 6-bladed beta-propeller" evidence="1">
    <location>
        <begin position="91"/>
        <end position="356"/>
    </location>
</feature>
<proteinExistence type="predicted"/>
<protein>
    <recommendedName>
        <fullName evidence="1">YqgU-like 6-bladed beta-propeller domain-containing protein</fullName>
    </recommendedName>
</protein>
<evidence type="ECO:0000313" key="3">
    <source>
        <dbReference type="Proteomes" id="UP001431131"/>
    </source>
</evidence>
<dbReference type="Proteomes" id="UP001431131">
    <property type="component" value="Unassembled WGS sequence"/>
</dbReference>
<dbReference type="SUPFAM" id="SSF82171">
    <property type="entry name" value="DPP6 N-terminal domain-like"/>
    <property type="match status" value="1"/>
</dbReference>
<dbReference type="InterPro" id="IPR048421">
    <property type="entry name" value="YqgU_beta-prop"/>
</dbReference>
<evidence type="ECO:0000259" key="1">
    <source>
        <dbReference type="Pfam" id="PF21101"/>
    </source>
</evidence>
<gene>
    <name evidence="2" type="ORF">MJG50_06260</name>
</gene>
<reference evidence="2" key="1">
    <citation type="submission" date="2022-02" db="EMBL/GenBank/DDBJ databases">
        <title>Fredinandcohnia quinoae sp. nov. isolated from Chenopodium quinoa seeds.</title>
        <authorList>
            <person name="Saati-Santamaria Z."/>
            <person name="Flores-Felix J.D."/>
            <person name="Igual J.M."/>
            <person name="Velazquez E."/>
            <person name="Garcia-Fraile P."/>
            <person name="Martinez-Molina E."/>
        </authorList>
    </citation>
    <scope>NUCLEOTIDE SEQUENCE</scope>
    <source>
        <strain evidence="2">SECRCQ15</strain>
    </source>
</reference>
<comment type="caution">
    <text evidence="2">The sequence shown here is derived from an EMBL/GenBank/DDBJ whole genome shotgun (WGS) entry which is preliminary data.</text>
</comment>
<organism evidence="2 3">
    <name type="scientific">Fredinandcohnia quinoae</name>
    <dbReference type="NCBI Taxonomy" id="2918902"/>
    <lineage>
        <taxon>Bacteria</taxon>
        <taxon>Bacillati</taxon>
        <taxon>Bacillota</taxon>
        <taxon>Bacilli</taxon>
        <taxon>Bacillales</taxon>
        <taxon>Bacillaceae</taxon>
        <taxon>Fredinandcohnia</taxon>
    </lineage>
</organism>
<evidence type="ECO:0000313" key="2">
    <source>
        <dbReference type="EMBL" id="MCH1624924.1"/>
    </source>
</evidence>
<keyword evidence="3" id="KW-1185">Reference proteome</keyword>